<evidence type="ECO:0008006" key="4">
    <source>
        <dbReference type="Google" id="ProtNLM"/>
    </source>
</evidence>
<evidence type="ECO:0000256" key="1">
    <source>
        <dbReference type="SAM" id="MobiDB-lite"/>
    </source>
</evidence>
<name>A0A7G3ZEK6_9SACH</name>
<organism evidence="2 3">
    <name type="scientific">Torulaspora globosa</name>
    <dbReference type="NCBI Taxonomy" id="48254"/>
    <lineage>
        <taxon>Eukaryota</taxon>
        <taxon>Fungi</taxon>
        <taxon>Dikarya</taxon>
        <taxon>Ascomycota</taxon>
        <taxon>Saccharomycotina</taxon>
        <taxon>Saccharomycetes</taxon>
        <taxon>Saccharomycetales</taxon>
        <taxon>Saccharomycetaceae</taxon>
        <taxon>Torulaspora</taxon>
    </lineage>
</organism>
<dbReference type="GeneID" id="59325079"/>
<dbReference type="GO" id="GO:0001181">
    <property type="term" value="F:RNA polymerase I general transcription initiation factor activity"/>
    <property type="evidence" value="ECO:0007669"/>
    <property type="project" value="TreeGrafter"/>
</dbReference>
<accession>A0A7G3ZEK6</accession>
<dbReference type="InterPro" id="IPR039601">
    <property type="entry name" value="Rrn5"/>
</dbReference>
<proteinExistence type="predicted"/>
<dbReference type="GO" id="GO:0006361">
    <property type="term" value="P:transcription initiation at RNA polymerase I promoter"/>
    <property type="evidence" value="ECO:0007669"/>
    <property type="project" value="TreeGrafter"/>
</dbReference>
<feature type="region of interest" description="Disordered" evidence="1">
    <location>
        <begin position="59"/>
        <end position="101"/>
    </location>
</feature>
<dbReference type="RefSeq" id="XP_037138617.1">
    <property type="nucleotide sequence ID" value="XM_037282722.1"/>
</dbReference>
<dbReference type="PANTHER" id="PTHR28079">
    <property type="entry name" value="RNA POLYMERASE I-SPECIFIC TRANSCRIPTION INITIATION FACTOR RRN5"/>
    <property type="match status" value="1"/>
</dbReference>
<keyword evidence="3" id="KW-1185">Reference proteome</keyword>
<evidence type="ECO:0000313" key="3">
    <source>
        <dbReference type="Proteomes" id="UP000515788"/>
    </source>
</evidence>
<sequence length="502" mass="58283">MVNEKKSRDLLADYFDVFNEEVKQFLDPYASNDYELEGSHIHIDSKVSWFEDNKKTEDTASVSELESESESDDAADSYDDERYQTAEEYQEETPRRDGDNGGSMGSFWSVAEKIMFFHCLSRYSIHGLDEWRERLPSKSKFEILVYYRVLKENLNRLKTLGGSFRRILSRAELPIAYEMDEFYVSLEERMSARVRLETDTPAVDSEPDESGLISFENWNKRWMPIYSKTRAEELTPACYQPLPFSQDAMDFLTQRCIEYTRRLLTTAILTDMEKVSIPTALFRGQEEEANADDRTIVFSNPKKYFPHVVTKESIVNAVYLLRQEGFDAPTLPETILRTIKKFDLEHDEDGRLFRSKSLTASLVPSLLESFSVTGLPLSRQEAVGHPDEELDLPLIKKLYRLNGGKPPHKKRRIEQPEDHFLQDDELDRMDNPLELELCDWETQLLDAADMRESRLHQHRLIAYFTGDTTPLTVEANTTLQDIKSPIPLVPTTMIKRYMHSNT</sequence>
<dbReference type="Proteomes" id="UP000515788">
    <property type="component" value="Chromosome 3"/>
</dbReference>
<dbReference type="GO" id="GO:0000182">
    <property type="term" value="F:rDNA binding"/>
    <property type="evidence" value="ECO:0007669"/>
    <property type="project" value="TreeGrafter"/>
</dbReference>
<dbReference type="PANTHER" id="PTHR28079:SF1">
    <property type="entry name" value="RNA POLYMERASE I-SPECIFIC TRANSCRIPTION INITIATION FACTOR RRN5"/>
    <property type="match status" value="1"/>
</dbReference>
<dbReference type="GO" id="GO:0000500">
    <property type="term" value="C:RNA polymerase I upstream activating factor complex"/>
    <property type="evidence" value="ECO:0007669"/>
    <property type="project" value="InterPro"/>
</dbReference>
<dbReference type="AlphaFoldDB" id="A0A7G3ZEK6"/>
<dbReference type="EMBL" id="CP059248">
    <property type="protein sequence ID" value="QLL31942.1"/>
    <property type="molecule type" value="Genomic_DNA"/>
</dbReference>
<evidence type="ECO:0000313" key="2">
    <source>
        <dbReference type="EMBL" id="QLL31942.1"/>
    </source>
</evidence>
<gene>
    <name evidence="2" type="ORF">HG536_0C01090</name>
</gene>
<dbReference type="KEGG" id="tgb:HG536_0C01090"/>
<protein>
    <recommendedName>
        <fullName evidence="4">RNA polymerase I-specific transcription initiation factor RRN5</fullName>
    </recommendedName>
</protein>
<dbReference type="OrthoDB" id="2240312at2759"/>
<reference evidence="2 3" key="1">
    <citation type="submission" date="2020-06" db="EMBL/GenBank/DDBJ databases">
        <title>The yeast mating-type switching endonuclease HO is a domesticated member of an unorthodox homing genetic element family.</title>
        <authorList>
            <person name="Coughlan A.Y."/>
            <person name="Lombardi L."/>
            <person name="Braun-Galleani S."/>
            <person name="Martos A.R."/>
            <person name="Galeote V."/>
            <person name="Bigey F."/>
            <person name="Dequin S."/>
            <person name="Byrne K.P."/>
            <person name="Wolfe K.H."/>
        </authorList>
    </citation>
    <scope>NUCLEOTIDE SEQUENCE [LARGE SCALE GENOMIC DNA]</scope>
    <source>
        <strain evidence="2 3">CBS764</strain>
    </source>
</reference>
<feature type="compositionally biased region" description="Acidic residues" evidence="1">
    <location>
        <begin position="65"/>
        <end position="79"/>
    </location>
</feature>
<dbReference type="GO" id="GO:0042790">
    <property type="term" value="P:nucleolar large rRNA transcription by RNA polymerase I"/>
    <property type="evidence" value="ECO:0007669"/>
    <property type="project" value="InterPro"/>
</dbReference>